<dbReference type="InterPro" id="IPR008969">
    <property type="entry name" value="CarboxyPept-like_regulatory"/>
</dbReference>
<proteinExistence type="predicted"/>
<dbReference type="InterPro" id="IPR013784">
    <property type="entry name" value="Carb-bd-like_fold"/>
</dbReference>
<reference evidence="2" key="1">
    <citation type="submission" date="2012-11" db="EMBL/GenBank/DDBJ databases">
        <authorList>
            <person name="Lucero-Rivera Y.E."/>
            <person name="Tovar-Ramirez D."/>
        </authorList>
    </citation>
    <scope>NUCLEOTIDE SEQUENCE [LARGE SCALE GENOMIC DNA]</scope>
    <source>
        <strain evidence="2">Araruama</strain>
    </source>
</reference>
<dbReference type="SUPFAM" id="SSF49478">
    <property type="entry name" value="Cna protein B-type domain"/>
    <property type="match status" value="1"/>
</dbReference>
<dbReference type="Proteomes" id="UP000189670">
    <property type="component" value="Unassembled WGS sequence"/>
</dbReference>
<dbReference type="Gene3D" id="2.60.40.1120">
    <property type="entry name" value="Carboxypeptidase-like, regulatory domain"/>
    <property type="match status" value="3"/>
</dbReference>
<evidence type="ECO:0000313" key="1">
    <source>
        <dbReference type="EMBL" id="ETR70549.1"/>
    </source>
</evidence>
<accession>A0A1V1P6M0</accession>
<dbReference type="SUPFAM" id="SSF49452">
    <property type="entry name" value="Starch-binding domain-like"/>
    <property type="match status" value="1"/>
</dbReference>
<organism evidence="1 2">
    <name type="scientific">Candidatus Magnetoglobus multicellularis str. Araruama</name>
    <dbReference type="NCBI Taxonomy" id="890399"/>
    <lineage>
        <taxon>Bacteria</taxon>
        <taxon>Pseudomonadati</taxon>
        <taxon>Thermodesulfobacteriota</taxon>
        <taxon>Desulfobacteria</taxon>
        <taxon>Desulfobacterales</taxon>
        <taxon>Desulfobacteraceae</taxon>
        <taxon>Candidatus Magnetoglobus</taxon>
    </lineage>
</organism>
<dbReference type="GO" id="GO:0030246">
    <property type="term" value="F:carbohydrate binding"/>
    <property type="evidence" value="ECO:0007669"/>
    <property type="project" value="InterPro"/>
</dbReference>
<comment type="caution">
    <text evidence="1">The sequence shown here is derived from an EMBL/GenBank/DDBJ whole genome shotgun (WGS) entry which is preliminary data.</text>
</comment>
<dbReference type="SUPFAM" id="SSF49464">
    <property type="entry name" value="Carboxypeptidase regulatory domain-like"/>
    <property type="match status" value="4"/>
</dbReference>
<sequence>MLAGIWVQAQDINDVYNTRSVYTDEAGRYTFTGLFDVAHYVEVLAIDYPYQAYTLATSRAMAESVSINETHIDFVLSTGSNIHGRVTNNKNVMLNNVMIYAISDSTDVYASTSTNEAGQYTLTNLPFATDYVVYADSGDYPIQYFDTVDNRNDAQFVDLTYGTVKNVNIVLNKGPIIRGNVRINDSTTSAGQGIMVNIFSDSTQTGGTVSTDANGVFELGGLNANATDYIISIWEPDYLPAFYKSSVANTTVYVMADAEEIAPSDVYRNIVLKKGHTVCGHVSTIDSSVVESFSVEFWSSATNGYAFTQVTDNTAAEANYCVKNVLSGTYEAMIQADGYADQTGNVTVSGNRSDVDFVLDLPSRAIGGTVYNLGSGKQVQISACSDSLMIGKCKSVSVSGNGDIGYTINGLKPATDYVVELWSASYPDQVYDGQTQLSNATKVNVKSTNQSGIDFTMPEVVPEISGTVTFPDTGAVSGDSVAVQAFSDNGTSGSTTVTFNAAKVVTYRITGLSAVTDYKVLVWSSKYKTQYFDNVFTESDAALVNTADDQTDNAINFILTTGRQITGQVFQSNGTPVGAGVYVEAQSIGNVNAWSGTTTESDGTYLIGGLDARSDYIVSAKKTDIPKAYYNSAGSVQTKSLAEKVNLIDDDAESKDITIQTGFSIQGTVRDTLGKSIFGVWVSASSETKDVGSGVYSAIDGSFKIKGLPDANDYVVKAIPQSGQTYIKQTKTGITAGATGLNFILETGFTLAGSVMAETTGIPITRADVLLSSTDNDYFYKGGLDVDGQFEIGGLLAGSDYVLTIKPDASISYVKKTEKFSINANQLNKLIFLARSVQIQGSVQLADGSPVNNAWVSVFSLNRNTSANDWTDTNGAFAITNIPDATDYVLTVSHADYPEKQKNVSIGENIVITLVNGGRITGQARSESGPLPNVFVELWSESLPLFKNVMTDANGNFVFTGVPLTKNGFTVSDYEITVDGDTVGYPDKTKKGLKAGDSVIITLERTLENEIKGTVSDDDGTLMPAGENVTVYVYTETWDYVKAVAVASDGTAAFNITGLQAGEKYYLAFYYAADGTMEYDLYRTAQNIPFKFSKELW</sequence>
<dbReference type="Pfam" id="PF13620">
    <property type="entry name" value="CarboxypepD_reg"/>
    <property type="match status" value="1"/>
</dbReference>
<gene>
    <name evidence="1" type="ORF">OMM_03165</name>
</gene>
<dbReference type="AlphaFoldDB" id="A0A1V1P6M0"/>
<evidence type="ECO:0000313" key="2">
    <source>
        <dbReference type="Proteomes" id="UP000189670"/>
    </source>
</evidence>
<protein>
    <submittedName>
        <fullName evidence="1">Uncharacterized protein</fullName>
    </submittedName>
</protein>
<dbReference type="EMBL" id="ATBP01000406">
    <property type="protein sequence ID" value="ETR70549.1"/>
    <property type="molecule type" value="Genomic_DNA"/>
</dbReference>
<name>A0A1V1P6M0_9BACT</name>